<evidence type="ECO:0000313" key="4">
    <source>
        <dbReference type="Proteomes" id="UP000224634"/>
    </source>
</evidence>
<feature type="compositionally biased region" description="Polar residues" evidence="1">
    <location>
        <begin position="1"/>
        <end position="18"/>
    </location>
</feature>
<feature type="region of interest" description="Disordered" evidence="1">
    <location>
        <begin position="1"/>
        <end position="28"/>
    </location>
</feature>
<dbReference type="InterPro" id="IPR002575">
    <property type="entry name" value="Aminoglycoside_PTrfase"/>
</dbReference>
<feature type="domain" description="Aminoglycoside phosphotransferase" evidence="2">
    <location>
        <begin position="116"/>
        <end position="254"/>
    </location>
</feature>
<dbReference type="SUPFAM" id="SSF56112">
    <property type="entry name" value="Protein kinase-like (PK-like)"/>
    <property type="match status" value="1"/>
</dbReference>
<dbReference type="Gene3D" id="3.90.1200.10">
    <property type="match status" value="1"/>
</dbReference>
<evidence type="ECO:0000256" key="1">
    <source>
        <dbReference type="SAM" id="MobiDB-lite"/>
    </source>
</evidence>
<dbReference type="Proteomes" id="UP000224634">
    <property type="component" value="Unassembled WGS sequence"/>
</dbReference>
<keyword evidence="4" id="KW-1185">Reference proteome</keyword>
<comment type="caution">
    <text evidence="3">The sequence shown here is derived from an EMBL/GenBank/DDBJ whole genome shotgun (WGS) entry which is preliminary data.</text>
</comment>
<protein>
    <recommendedName>
        <fullName evidence="2">Aminoglycoside phosphotransferase domain-containing protein</fullName>
    </recommendedName>
</protein>
<gene>
    <name evidence="3" type="ORF">AJ80_02706</name>
</gene>
<organism evidence="3 4">
    <name type="scientific">Polytolypa hystricis (strain UAMH7299)</name>
    <dbReference type="NCBI Taxonomy" id="1447883"/>
    <lineage>
        <taxon>Eukaryota</taxon>
        <taxon>Fungi</taxon>
        <taxon>Dikarya</taxon>
        <taxon>Ascomycota</taxon>
        <taxon>Pezizomycotina</taxon>
        <taxon>Eurotiomycetes</taxon>
        <taxon>Eurotiomycetidae</taxon>
        <taxon>Onygenales</taxon>
        <taxon>Onygenales incertae sedis</taxon>
        <taxon>Polytolypa</taxon>
    </lineage>
</organism>
<accession>A0A2B7YQ36</accession>
<dbReference type="AlphaFoldDB" id="A0A2B7YQ36"/>
<proteinExistence type="predicted"/>
<dbReference type="PANTHER" id="PTHR21310">
    <property type="entry name" value="AMINOGLYCOSIDE PHOSPHOTRANSFERASE-RELATED-RELATED"/>
    <property type="match status" value="1"/>
</dbReference>
<dbReference type="PANTHER" id="PTHR21310:SF15">
    <property type="entry name" value="AMINOGLYCOSIDE PHOSPHOTRANSFERASE DOMAIN-CONTAINING PROTEIN"/>
    <property type="match status" value="1"/>
</dbReference>
<dbReference type="STRING" id="1447883.A0A2B7YQ36"/>
<reference evidence="3 4" key="1">
    <citation type="submission" date="2017-10" db="EMBL/GenBank/DDBJ databases">
        <title>Comparative genomics in systemic dimorphic fungi from Ajellomycetaceae.</title>
        <authorList>
            <person name="Munoz J.F."/>
            <person name="Mcewen J.G."/>
            <person name="Clay O.K."/>
            <person name="Cuomo C.A."/>
        </authorList>
    </citation>
    <scope>NUCLEOTIDE SEQUENCE [LARGE SCALE GENOMIC DNA]</scope>
    <source>
        <strain evidence="3 4">UAMH7299</strain>
    </source>
</reference>
<sequence>MGVVNGSSKPSCKTNANLHKSKSPGEMGMQCSLRSEMTLLFSEMQNDTLENAPNIAPPITTTVDVVYSPSFAKSRPPTVTLEEIGDLSPHRVAPGVIRLPGTNRVLKYSPFLNLVEAETLLMLAEQLPHLPVPRAYNAYKIGEVSYIIMDYVPGPTLAKCWKKLVARGERLGSFPASATLSYGPYYSRHEFNLGAVDALRASRPNPSQYNPELEKTILATTGDEIVFTHGDLIPPNIIFHNGKVTIIDWGEAGYSIKEREYYEAKKSITLPPGWDERIPEFIPAFPAENKFWLHIVDNMRLFCGV</sequence>
<name>A0A2B7YQ36_POLH7</name>
<dbReference type="InterPro" id="IPR051678">
    <property type="entry name" value="AGP_Transferase"/>
</dbReference>
<dbReference type="Pfam" id="PF01636">
    <property type="entry name" value="APH"/>
    <property type="match status" value="1"/>
</dbReference>
<dbReference type="InterPro" id="IPR011009">
    <property type="entry name" value="Kinase-like_dom_sf"/>
</dbReference>
<dbReference type="EMBL" id="PDNA01000026">
    <property type="protein sequence ID" value="PGH23290.1"/>
    <property type="molecule type" value="Genomic_DNA"/>
</dbReference>
<evidence type="ECO:0000313" key="3">
    <source>
        <dbReference type="EMBL" id="PGH23290.1"/>
    </source>
</evidence>
<dbReference type="OrthoDB" id="8300194at2759"/>
<evidence type="ECO:0000259" key="2">
    <source>
        <dbReference type="Pfam" id="PF01636"/>
    </source>
</evidence>